<protein>
    <submittedName>
        <fullName evidence="2">Putative lipoprotein</fullName>
    </submittedName>
</protein>
<reference evidence="3" key="1">
    <citation type="submission" date="2017-08" db="EMBL/GenBank/DDBJ databases">
        <authorList>
            <person name="Brisse S."/>
        </authorList>
    </citation>
    <scope>NUCLEOTIDE SEQUENCE [LARGE SCALE GENOMIC DNA]</scope>
    <source>
        <strain evidence="3">06D021</strain>
    </source>
</reference>
<dbReference type="AlphaFoldDB" id="A0A285AZE3"/>
<dbReference type="PROSITE" id="PS51257">
    <property type="entry name" value="PROKAR_LIPOPROTEIN"/>
    <property type="match status" value="1"/>
</dbReference>
<dbReference type="InterPro" id="IPR009017">
    <property type="entry name" value="GFP"/>
</dbReference>
<feature type="chain" id="PRO_5012493044" evidence="1">
    <location>
        <begin position="23"/>
        <end position="368"/>
    </location>
</feature>
<dbReference type="SUPFAM" id="SSF54511">
    <property type="entry name" value="GFP-like"/>
    <property type="match status" value="1"/>
</dbReference>
<dbReference type="InterPro" id="IPR011673">
    <property type="entry name" value="DUF1615"/>
</dbReference>
<accession>A0A285AZE3</accession>
<name>A0A285AZE3_9ENTR</name>
<dbReference type="EMBL" id="FZTC01000015">
    <property type="protein sequence ID" value="SNU34040.1"/>
    <property type="molecule type" value="Genomic_DNA"/>
</dbReference>
<evidence type="ECO:0000256" key="1">
    <source>
        <dbReference type="SAM" id="SignalP"/>
    </source>
</evidence>
<dbReference type="RefSeq" id="WP_098140383.1">
    <property type="nucleotide sequence ID" value="NZ_CBCSJA010000007.1"/>
</dbReference>
<feature type="signal peptide" evidence="1">
    <location>
        <begin position="1"/>
        <end position="22"/>
    </location>
</feature>
<dbReference type="Pfam" id="PF07759">
    <property type="entry name" value="DUF1615"/>
    <property type="match status" value="1"/>
</dbReference>
<keyword evidence="2" id="KW-0449">Lipoprotein</keyword>
<evidence type="ECO:0000313" key="3">
    <source>
        <dbReference type="Proteomes" id="UP000220639"/>
    </source>
</evidence>
<dbReference type="Proteomes" id="UP000220639">
    <property type="component" value="Unassembled WGS sequence"/>
</dbReference>
<proteinExistence type="predicted"/>
<evidence type="ECO:0000313" key="2">
    <source>
        <dbReference type="EMBL" id="SNU34040.1"/>
    </source>
</evidence>
<organism evidence="2 3">
    <name type="scientific">Klebsiella grimontii</name>
    <dbReference type="NCBI Taxonomy" id="2058152"/>
    <lineage>
        <taxon>Bacteria</taxon>
        <taxon>Pseudomonadati</taxon>
        <taxon>Pseudomonadota</taxon>
        <taxon>Gammaproteobacteria</taxon>
        <taxon>Enterobacterales</taxon>
        <taxon>Enterobacteriaceae</taxon>
        <taxon>Klebsiella/Raoultella group</taxon>
        <taxon>Klebsiella</taxon>
    </lineage>
</organism>
<keyword evidence="1" id="KW-0732">Signal</keyword>
<gene>
    <name evidence="2" type="primary">yaiW</name>
    <name evidence="2" type="ORF">KOSB73_220159</name>
</gene>
<sequence>MAVASSRFVSLTLTLVAGLVLSACSSKPEPVLKEGEKPIDVAAVVRQKMPASVKDREAWAQAIAKTFASQKLAPTEENVCSVLAVAQQESNYQSDPAVPGLKKIAWQEIDRRAEKMHIPVFLVHTALKIKSPNGKSYSERLDSVKTEKQLSAIFDDFIGMVPMGQKLFGSLNPVHTGGPMQVSIAFAEQHTDGYPWKIDGTVRQEVFSLRGGLWFGTYHLLNYPANYSVPLYRFADFNAGWYASRNAAFQNAVSRATGVKLALDGDLIRYDSDEAGTTELAVRRLSSQLAMSDDDIHRQLKKGDTLAFEESELYKKVFRIADKKAGKTLPREVLPGIQLESPKITRNLTTAWFAKRVDDRRASCMARR</sequence>